<feature type="compositionally biased region" description="Polar residues" evidence="6">
    <location>
        <begin position="493"/>
        <end position="502"/>
    </location>
</feature>
<accession>A0A6A7G9L1</accession>
<evidence type="ECO:0000256" key="3">
    <source>
        <dbReference type="ARBA" id="ARBA00022692"/>
    </source>
</evidence>
<feature type="transmembrane region" description="Helical" evidence="7">
    <location>
        <begin position="241"/>
        <end position="260"/>
    </location>
</feature>
<feature type="transmembrane region" description="Helical" evidence="7">
    <location>
        <begin position="130"/>
        <end position="150"/>
    </location>
</feature>
<dbReference type="EMBL" id="IACT01007902">
    <property type="protein sequence ID" value="LAC27014.1"/>
    <property type="molecule type" value="mRNA"/>
</dbReference>
<evidence type="ECO:0000256" key="4">
    <source>
        <dbReference type="ARBA" id="ARBA00022989"/>
    </source>
</evidence>
<feature type="region of interest" description="Disordered" evidence="6">
    <location>
        <begin position="486"/>
        <end position="509"/>
    </location>
</feature>
<feature type="transmembrane region" description="Helical" evidence="7">
    <location>
        <begin position="96"/>
        <end position="118"/>
    </location>
</feature>
<feature type="transmembrane region" description="Helical" evidence="7">
    <location>
        <begin position="156"/>
        <end position="182"/>
    </location>
</feature>
<evidence type="ECO:0000256" key="5">
    <source>
        <dbReference type="ARBA" id="ARBA00023136"/>
    </source>
</evidence>
<protein>
    <submittedName>
        <fullName evidence="8">Serine incorporator</fullName>
    </submittedName>
</protein>
<feature type="transmembrane region" description="Helical" evidence="7">
    <location>
        <begin position="447"/>
        <end position="467"/>
    </location>
</feature>
<evidence type="ECO:0000256" key="1">
    <source>
        <dbReference type="ARBA" id="ARBA00004141"/>
    </source>
</evidence>
<keyword evidence="3 7" id="KW-0812">Transmembrane</keyword>
<reference evidence="8" key="1">
    <citation type="submission" date="2017-11" db="EMBL/GenBank/DDBJ databases">
        <title>The sensing device of the deep-sea amphipod.</title>
        <authorList>
            <person name="Kobayashi H."/>
            <person name="Nagahama T."/>
            <person name="Arai W."/>
            <person name="Sasagawa Y."/>
            <person name="Umeda M."/>
            <person name="Hayashi T."/>
            <person name="Nikaido I."/>
            <person name="Watanabe H."/>
            <person name="Oguri K."/>
            <person name="Kitazato H."/>
            <person name="Fujioka K."/>
            <person name="Kido Y."/>
            <person name="Takami H."/>
        </authorList>
    </citation>
    <scope>NUCLEOTIDE SEQUENCE</scope>
    <source>
        <tissue evidence="8">Whole body</tissue>
    </source>
</reference>
<name>A0A6A7G9L1_9CRUS</name>
<comment type="subcellular location">
    <subcellularLocation>
        <location evidence="1">Membrane</location>
        <topology evidence="1">Multi-pass membrane protein</topology>
    </subcellularLocation>
</comment>
<keyword evidence="4 7" id="KW-1133">Transmembrane helix</keyword>
<comment type="similarity">
    <text evidence="2">Belongs to the TDE1 family.</text>
</comment>
<dbReference type="AlphaFoldDB" id="A0A6A7G9L1"/>
<keyword evidence="5 7" id="KW-0472">Membrane</keyword>
<dbReference type="InterPro" id="IPR005016">
    <property type="entry name" value="TDE1/TMS"/>
</dbReference>
<evidence type="ECO:0000256" key="7">
    <source>
        <dbReference type="SAM" id="Phobius"/>
    </source>
</evidence>
<dbReference type="PANTHER" id="PTHR10383">
    <property type="entry name" value="SERINE INCORPORATOR"/>
    <property type="match status" value="1"/>
</dbReference>
<dbReference type="GO" id="GO:0016020">
    <property type="term" value="C:membrane"/>
    <property type="evidence" value="ECO:0007669"/>
    <property type="project" value="UniProtKB-SubCell"/>
</dbReference>
<proteinExistence type="evidence at transcript level"/>
<feature type="transmembrane region" description="Helical" evidence="7">
    <location>
        <begin position="406"/>
        <end position="427"/>
    </location>
</feature>
<feature type="transmembrane region" description="Helical" evidence="7">
    <location>
        <begin position="203"/>
        <end position="229"/>
    </location>
</feature>
<feature type="transmembrane region" description="Helical" evidence="7">
    <location>
        <begin position="44"/>
        <end position="64"/>
    </location>
</feature>
<feature type="transmembrane region" description="Helical" evidence="7">
    <location>
        <begin position="338"/>
        <end position="356"/>
    </location>
</feature>
<organism evidence="8">
    <name type="scientific">Hirondellea gigas</name>
    <dbReference type="NCBI Taxonomy" id="1518452"/>
    <lineage>
        <taxon>Eukaryota</taxon>
        <taxon>Metazoa</taxon>
        <taxon>Ecdysozoa</taxon>
        <taxon>Arthropoda</taxon>
        <taxon>Crustacea</taxon>
        <taxon>Multicrustacea</taxon>
        <taxon>Malacostraca</taxon>
        <taxon>Eumalacostraca</taxon>
        <taxon>Peracarida</taxon>
        <taxon>Amphipoda</taxon>
        <taxon>Amphilochidea</taxon>
        <taxon>Lysianassida</taxon>
        <taxon>Lysianassidira</taxon>
        <taxon>Lysianassoidea</taxon>
        <taxon>Lysianassidae</taxon>
        <taxon>Hirondellea</taxon>
    </lineage>
</organism>
<dbReference type="Pfam" id="PF03348">
    <property type="entry name" value="Serinc"/>
    <property type="match status" value="1"/>
</dbReference>
<dbReference type="PANTHER" id="PTHR10383:SF9">
    <property type="entry name" value="SERINE INCORPORATOR, ISOFORM F"/>
    <property type="match status" value="1"/>
</dbReference>
<evidence type="ECO:0000313" key="8">
    <source>
        <dbReference type="EMBL" id="LAC27014.1"/>
    </source>
</evidence>
<evidence type="ECO:0000256" key="6">
    <source>
        <dbReference type="SAM" id="MobiDB-lite"/>
    </source>
</evidence>
<sequence>MDITYMEERSCARSQCKCLCGSGACRLCCRSCPSVRESTSTRSVYVFFLMISIAVMALMMSYRVQNTIMEMFPDHSAVCDYVGAGEKCEAVLGYMAVYRLGLAITVYHLLLMALTYGVKSSRGCRAGIHNGLWFYKVMLMLGLCVAAFLIPDPHEYFIMAWMYMAMVGAALFLVTQLILLVFMVHHWTDKIVRRVNNGGSPCCWYGVIVTGVTVIAYTGCVLIALLLYYNFAWEEGCHQNQWFIVVNLMACIVVSIVTACKRGKTRLVLRLFQASLISLYVQYLTFTAISSAPRTMQATVITPITGGGWWSSKYSSVSSYRRIYCGPERDDMLWAEAIIPYLSVIIMFCAVVYASIGTAQPDNCQALEFPDCPMGGDRVADASEDDTGGQVLVRDERSQLSYSYPLFHIMLALATLFMMMSLTGWYTPTTARLSTFGRSWSAVWIKMTSSWVCLFIYLVSTLFPSIVPKKYQHQLTVAQDMMGRSPSRAHSIGGSSYRQSRNGSARSVGRGFFGSSGSLGVAERLRRYSITQYPSQHSSLDAVPLAPSEQAPTIVCHQETTV</sequence>
<feature type="transmembrane region" description="Helical" evidence="7">
    <location>
        <begin position="267"/>
        <end position="286"/>
    </location>
</feature>
<evidence type="ECO:0000256" key="2">
    <source>
        <dbReference type="ARBA" id="ARBA00006665"/>
    </source>
</evidence>